<dbReference type="InterPro" id="IPR036249">
    <property type="entry name" value="Thioredoxin-like_sf"/>
</dbReference>
<protein>
    <submittedName>
        <fullName evidence="3">Arsenate reductase</fullName>
        <ecNumber evidence="3">1.20.4.1</ecNumber>
    </submittedName>
</protein>
<dbReference type="Gene3D" id="3.40.30.10">
    <property type="entry name" value="Glutaredoxin"/>
    <property type="match status" value="1"/>
</dbReference>
<keyword evidence="4" id="KW-1185">Reference proteome</keyword>
<dbReference type="HOGENOM" id="CLU_116644_0_1_4"/>
<dbReference type="InterPro" id="IPR006660">
    <property type="entry name" value="Arsenate_reductase-like"/>
</dbReference>
<accession>A0A0A1F768</accession>
<dbReference type="EC" id="1.20.4.1" evidence="3"/>
<reference evidence="4" key="1">
    <citation type="journal article" date="2014" name="Soil Biol. Biochem.">
        <title>Structure and function of bacterial communities in ageing soils: Insights from the Mendocino ecological staircase.</title>
        <authorList>
            <person name="Uroz S."/>
            <person name="Tech J.J."/>
            <person name="Sawaya N.A."/>
            <person name="Frey-Klett P."/>
            <person name="Leveau J.H.J."/>
        </authorList>
    </citation>
    <scope>NUCLEOTIDE SEQUENCE [LARGE SCALE GENOMIC DNA]</scope>
    <source>
        <strain evidence="4">Cal35</strain>
    </source>
</reference>
<dbReference type="AlphaFoldDB" id="A0A0A1F768"/>
<evidence type="ECO:0000256" key="2">
    <source>
        <dbReference type="PROSITE-ProRule" id="PRU01282"/>
    </source>
</evidence>
<dbReference type="OrthoDB" id="9790554at2"/>
<dbReference type="PANTHER" id="PTHR30041">
    <property type="entry name" value="ARSENATE REDUCTASE"/>
    <property type="match status" value="1"/>
</dbReference>
<evidence type="ECO:0000256" key="1">
    <source>
        <dbReference type="ARBA" id="ARBA00007198"/>
    </source>
</evidence>
<dbReference type="PROSITE" id="PS51353">
    <property type="entry name" value="ARSC"/>
    <property type="match status" value="1"/>
</dbReference>
<dbReference type="Proteomes" id="UP000030302">
    <property type="component" value="Chromosome"/>
</dbReference>
<proteinExistence type="inferred from homology"/>
<dbReference type="EMBL" id="CP009962">
    <property type="protein sequence ID" value="AIY39534.1"/>
    <property type="molecule type" value="Genomic_DNA"/>
</dbReference>
<name>A0A0A1F768_9BURK</name>
<dbReference type="KEGG" id="care:LT85_0374"/>
<keyword evidence="3" id="KW-0560">Oxidoreductase</keyword>
<dbReference type="RefSeq" id="WP_038484599.1">
    <property type="nucleotide sequence ID" value="NZ_CP009962.1"/>
</dbReference>
<evidence type="ECO:0000313" key="4">
    <source>
        <dbReference type="Proteomes" id="UP000030302"/>
    </source>
</evidence>
<dbReference type="Pfam" id="PF03960">
    <property type="entry name" value="ArsC"/>
    <property type="match status" value="1"/>
</dbReference>
<comment type="similarity">
    <text evidence="1 2">Belongs to the ArsC family.</text>
</comment>
<organism evidence="3 4">
    <name type="scientific">Collimonas arenae</name>
    <dbReference type="NCBI Taxonomy" id="279058"/>
    <lineage>
        <taxon>Bacteria</taxon>
        <taxon>Pseudomonadati</taxon>
        <taxon>Pseudomonadota</taxon>
        <taxon>Betaproteobacteria</taxon>
        <taxon>Burkholderiales</taxon>
        <taxon>Oxalobacteraceae</taxon>
        <taxon>Collimonas</taxon>
    </lineage>
</organism>
<dbReference type="PANTHER" id="PTHR30041:SF4">
    <property type="entry name" value="ARSENATE REDUCTASE"/>
    <property type="match status" value="1"/>
</dbReference>
<sequence length="118" mass="13136">MITIYHNQRCSKSREALAIAEQFSNTRKLKLEVIDYQKTPLTLAQLQALHRTLGGPVSAMLRDNEPEYAALDLAQADDAALLEALAAHPKLLQRPIVVYQKHAVIARPPELVNPLFGI</sequence>
<dbReference type="SUPFAM" id="SSF52833">
    <property type="entry name" value="Thioredoxin-like"/>
    <property type="match status" value="1"/>
</dbReference>
<evidence type="ECO:0000313" key="3">
    <source>
        <dbReference type="EMBL" id="AIY39534.1"/>
    </source>
</evidence>
<dbReference type="STRING" id="279058.LT85_0374"/>
<gene>
    <name evidence="3" type="ORF">LT85_0374</name>
</gene>
<dbReference type="GO" id="GO:0008794">
    <property type="term" value="F:arsenate reductase (glutaredoxin) activity"/>
    <property type="evidence" value="ECO:0007669"/>
    <property type="project" value="UniProtKB-EC"/>
</dbReference>